<comment type="caution">
    <text evidence="2">The sequence shown here is derived from an EMBL/GenBank/DDBJ whole genome shotgun (WGS) entry which is preliminary data.</text>
</comment>
<evidence type="ECO:0000313" key="3">
    <source>
        <dbReference type="Proteomes" id="UP000628109"/>
    </source>
</evidence>
<organism evidence="2 3">
    <name type="scientific">Sphingobium fuliginis (strain ATCC 27551)</name>
    <dbReference type="NCBI Taxonomy" id="336203"/>
    <lineage>
        <taxon>Bacteria</taxon>
        <taxon>Pseudomonadati</taxon>
        <taxon>Pseudomonadota</taxon>
        <taxon>Alphaproteobacteria</taxon>
        <taxon>Sphingomonadales</taxon>
        <taxon>Sphingomonadaceae</taxon>
        <taxon>Sphingobium</taxon>
    </lineage>
</organism>
<keyword evidence="3" id="KW-1185">Reference proteome</keyword>
<feature type="region of interest" description="Disordered" evidence="1">
    <location>
        <begin position="41"/>
        <end position="80"/>
    </location>
</feature>
<protein>
    <submittedName>
        <fullName evidence="2">Uncharacterized protein</fullName>
    </submittedName>
</protein>
<evidence type="ECO:0000256" key="1">
    <source>
        <dbReference type="SAM" id="MobiDB-lite"/>
    </source>
</evidence>
<evidence type="ECO:0000313" key="2">
    <source>
        <dbReference type="EMBL" id="GFZ80718.1"/>
    </source>
</evidence>
<sequence length="80" mass="8668">MEIGRLRSSKLGDGVSIIGKSFIAKGQSLAFVRQRLRARGQTMADSGRPIKQGAVFSRRDDQTARRIAPPDCAAASARRP</sequence>
<name>A0ABQ1EPZ7_SPHSA</name>
<accession>A0ABQ1EPZ7</accession>
<gene>
    <name evidence="2" type="ORF">GCM10019071_07040</name>
</gene>
<dbReference type="EMBL" id="BMDU01000001">
    <property type="protein sequence ID" value="GFZ80718.1"/>
    <property type="molecule type" value="Genomic_DNA"/>
</dbReference>
<reference evidence="3" key="1">
    <citation type="journal article" date="2019" name="Int. J. Syst. Evol. Microbiol.">
        <title>The Global Catalogue of Microorganisms (GCM) 10K type strain sequencing project: providing services to taxonomists for standard genome sequencing and annotation.</title>
        <authorList>
            <consortium name="The Broad Institute Genomics Platform"/>
            <consortium name="The Broad Institute Genome Sequencing Center for Infectious Disease"/>
            <person name="Wu L."/>
            <person name="Ma J."/>
        </authorList>
    </citation>
    <scope>NUCLEOTIDE SEQUENCE [LARGE SCALE GENOMIC DNA]</scope>
    <source>
        <strain evidence="3">CCM 7327</strain>
    </source>
</reference>
<proteinExistence type="predicted"/>
<dbReference type="Proteomes" id="UP000628109">
    <property type="component" value="Unassembled WGS sequence"/>
</dbReference>